<dbReference type="Gene3D" id="3.40.50.1400">
    <property type="match status" value="2"/>
</dbReference>
<evidence type="ECO:0000313" key="1">
    <source>
        <dbReference type="EMBL" id="GCA66779.1"/>
    </source>
</evidence>
<dbReference type="EMBL" id="BHGK01000001">
    <property type="protein sequence ID" value="GCA66779.1"/>
    <property type="molecule type" value="Genomic_DNA"/>
</dbReference>
<dbReference type="AlphaFoldDB" id="A0A391PAJ6"/>
<organism evidence="1 2">
    <name type="scientific">Mediterraneibacter butyricigenes</name>
    <dbReference type="NCBI Taxonomy" id="2316025"/>
    <lineage>
        <taxon>Bacteria</taxon>
        <taxon>Bacillati</taxon>
        <taxon>Bacillota</taxon>
        <taxon>Clostridia</taxon>
        <taxon>Lachnospirales</taxon>
        <taxon>Lachnospiraceae</taxon>
        <taxon>Mediterraneibacter</taxon>
    </lineage>
</organism>
<proteinExistence type="predicted"/>
<accession>A0A391PAJ6</accession>
<name>A0A391PAJ6_9FIRM</name>
<evidence type="ECO:0000313" key="2">
    <source>
        <dbReference type="Proteomes" id="UP000265643"/>
    </source>
</evidence>
<comment type="caution">
    <text evidence="1">The sequence shown here is derived from an EMBL/GenBank/DDBJ whole genome shotgun (WGS) entry which is preliminary data.</text>
</comment>
<dbReference type="InterPro" id="IPR010388">
    <property type="entry name" value="Anaerobic_Co-chelatase"/>
</dbReference>
<dbReference type="GO" id="GO:0019251">
    <property type="term" value="P:anaerobic cobalamin biosynthetic process"/>
    <property type="evidence" value="ECO:0007669"/>
    <property type="project" value="InterPro"/>
</dbReference>
<dbReference type="RefSeq" id="WP_119297839.1">
    <property type="nucleotide sequence ID" value="NZ_BHGK01000001.1"/>
</dbReference>
<dbReference type="Pfam" id="PF06180">
    <property type="entry name" value="CbiK"/>
    <property type="match status" value="1"/>
</dbReference>
<keyword evidence="2" id="KW-1185">Reference proteome</keyword>
<protein>
    <submittedName>
        <fullName evidence="1">Sirohydrochlorin cobaltochelatase</fullName>
    </submittedName>
</protein>
<sequence length="270" mass="31380">MPGLEKVMREEWNMKKGILLVSFGSGNKEAVEETLGKLKKEAEERFPTYAIYQAFTSGQIREKWREIYQISVDSPEQAFCNMQQEGIEQVVVQPVYVVQGQEFEKVRGQVEMWRKQFRLLKFGKPLLSQEEDYKRCVHVIGNRWPVESGKSRVIVGYGTKESSQSAYGMLEYTFRMLGYSDVAVGTLSGYPAIQEVLWNLKQQKTETIEMIPFLLIRGEKAEREILHSETGWTARLQEEGYQVERVRSGLLELEEIRRILLDHIEEAIEE</sequence>
<dbReference type="Proteomes" id="UP000265643">
    <property type="component" value="Unassembled WGS sequence"/>
</dbReference>
<gene>
    <name evidence="1" type="ORF">KGMB01110_12150</name>
</gene>
<dbReference type="PIRSF" id="PIRSF033579">
    <property type="entry name" value="Anaer_Co_chel"/>
    <property type="match status" value="1"/>
</dbReference>
<reference evidence="2" key="1">
    <citation type="submission" date="2018-09" db="EMBL/GenBank/DDBJ databases">
        <title>Draft Genome Sequence of Mediterraneibacter sp. KCTC 15684.</title>
        <authorList>
            <person name="Kim J.S."/>
            <person name="Han K.I."/>
            <person name="Suh M.K."/>
            <person name="Lee K.C."/>
            <person name="Eom M.K."/>
            <person name="Lee J.H."/>
            <person name="Park S.H."/>
            <person name="Kang S.W."/>
            <person name="Park J.E."/>
            <person name="Oh B.S."/>
            <person name="Yu S.Y."/>
            <person name="Choi S.H."/>
            <person name="Lee D.H."/>
            <person name="Yoon H."/>
            <person name="Kim B."/>
            <person name="Yang S.J."/>
            <person name="Lee J.S."/>
        </authorList>
    </citation>
    <scope>NUCLEOTIDE SEQUENCE [LARGE SCALE GENOMIC DNA]</scope>
    <source>
        <strain evidence="2">KCTC 15684</strain>
    </source>
</reference>
<dbReference type="GO" id="GO:0016852">
    <property type="term" value="F:sirohydrochlorin cobaltochelatase activity"/>
    <property type="evidence" value="ECO:0007669"/>
    <property type="project" value="InterPro"/>
</dbReference>
<dbReference type="SUPFAM" id="SSF53800">
    <property type="entry name" value="Chelatase"/>
    <property type="match status" value="1"/>
</dbReference>